<dbReference type="EMBL" id="FXTP01000002">
    <property type="protein sequence ID" value="SMO42065.1"/>
    <property type="molecule type" value="Genomic_DNA"/>
</dbReference>
<evidence type="ECO:0000259" key="2">
    <source>
        <dbReference type="Pfam" id="PF17931"/>
    </source>
</evidence>
<evidence type="ECO:0000313" key="3">
    <source>
        <dbReference type="EMBL" id="SMO42065.1"/>
    </source>
</evidence>
<dbReference type="InterPro" id="IPR041673">
    <property type="entry name" value="TetR_C_23"/>
</dbReference>
<proteinExistence type="predicted"/>
<dbReference type="GO" id="GO:0003677">
    <property type="term" value="F:DNA binding"/>
    <property type="evidence" value="ECO:0007669"/>
    <property type="project" value="UniProtKB-KW"/>
</dbReference>
<gene>
    <name evidence="3" type="ORF">SAMN06265219_10214</name>
</gene>
<sequence>MDTETFNTKIEICEAAITLYLDDAYSMPNLVNATGKTASEIYALFPSKKAILEFYYPALIIRYRAMIGEIDDFASYTISEKLSNFIFTLFDMMEEKQAFVQKTFEKFACSPGAGRDFHRQLKELFKDFFEQDNRISTSASMFMGYLFYGFLKTQYLLLVKFWIEDDSEQKARTWALTDKITGFIQELVYSKIADKGFDLAKYLLNTSGFKQQVEDLNNWVASWFEDEPEVNVDIEDEDEEESDNDSDKTSE</sequence>
<feature type="compositionally biased region" description="Acidic residues" evidence="1">
    <location>
        <begin position="228"/>
        <end position="244"/>
    </location>
</feature>
<evidence type="ECO:0000256" key="1">
    <source>
        <dbReference type="SAM" id="MobiDB-lite"/>
    </source>
</evidence>
<dbReference type="RefSeq" id="WP_142453040.1">
    <property type="nucleotide sequence ID" value="NZ_FXTP01000002.1"/>
</dbReference>
<reference evidence="3 4" key="1">
    <citation type="submission" date="2017-05" db="EMBL/GenBank/DDBJ databases">
        <authorList>
            <person name="Varghese N."/>
            <person name="Submissions S."/>
        </authorList>
    </citation>
    <scope>NUCLEOTIDE SEQUENCE [LARGE SCALE GENOMIC DNA]</scope>
    <source>
        <strain evidence="3 4">DSM 21985</strain>
    </source>
</reference>
<feature type="region of interest" description="Disordered" evidence="1">
    <location>
        <begin position="228"/>
        <end position="251"/>
    </location>
</feature>
<name>A0A521B4S0_9BACT</name>
<keyword evidence="3" id="KW-0238">DNA-binding</keyword>
<dbReference type="AlphaFoldDB" id="A0A521B4S0"/>
<dbReference type="Pfam" id="PF17931">
    <property type="entry name" value="TetR_C_23"/>
    <property type="match status" value="1"/>
</dbReference>
<accession>A0A521B4S0</accession>
<protein>
    <submittedName>
        <fullName evidence="3">DNA-binding transcriptional regulator, AcrR family</fullName>
    </submittedName>
</protein>
<dbReference type="Proteomes" id="UP000317557">
    <property type="component" value="Unassembled WGS sequence"/>
</dbReference>
<feature type="domain" description="Tetracyclin repressor-like C-terminal" evidence="2">
    <location>
        <begin position="81"/>
        <end position="203"/>
    </location>
</feature>
<dbReference type="SUPFAM" id="SSF48498">
    <property type="entry name" value="Tetracyclin repressor-like, C-terminal domain"/>
    <property type="match status" value="1"/>
</dbReference>
<evidence type="ECO:0000313" key="4">
    <source>
        <dbReference type="Proteomes" id="UP000317557"/>
    </source>
</evidence>
<organism evidence="3 4">
    <name type="scientific">Gracilimonas mengyeensis</name>
    <dbReference type="NCBI Taxonomy" id="1302730"/>
    <lineage>
        <taxon>Bacteria</taxon>
        <taxon>Pseudomonadati</taxon>
        <taxon>Balneolota</taxon>
        <taxon>Balneolia</taxon>
        <taxon>Balneolales</taxon>
        <taxon>Balneolaceae</taxon>
        <taxon>Gracilimonas</taxon>
    </lineage>
</organism>
<dbReference type="OrthoDB" id="1523640at2"/>
<keyword evidence="4" id="KW-1185">Reference proteome</keyword>
<dbReference type="InterPro" id="IPR036271">
    <property type="entry name" value="Tet_transcr_reg_TetR-rel_C_sf"/>
</dbReference>
<dbReference type="Gene3D" id="1.10.357.10">
    <property type="entry name" value="Tetracycline Repressor, domain 2"/>
    <property type="match status" value="1"/>
</dbReference>